<name>A0A9J6QXT4_9FIRM</name>
<evidence type="ECO:0000256" key="8">
    <source>
        <dbReference type="RuleBase" id="RU369061"/>
    </source>
</evidence>
<dbReference type="Proteomes" id="UP001065549">
    <property type="component" value="Unassembled WGS sequence"/>
</dbReference>
<evidence type="ECO:0000256" key="3">
    <source>
        <dbReference type="ARBA" id="ARBA00022741"/>
    </source>
</evidence>
<dbReference type="CDD" id="cd01164">
    <property type="entry name" value="FruK_PfkB_like"/>
    <property type="match status" value="1"/>
</dbReference>
<evidence type="ECO:0000256" key="2">
    <source>
        <dbReference type="ARBA" id="ARBA00022679"/>
    </source>
</evidence>
<reference evidence="10" key="1">
    <citation type="submission" date="2022-09" db="EMBL/GenBank/DDBJ databases">
        <title>Culturomic study of gut microbiota in children with autism spectrum disorder.</title>
        <authorList>
            <person name="Efimov B.A."/>
            <person name="Chaplin A.V."/>
            <person name="Sokolova S.R."/>
            <person name="Pikina A.P."/>
            <person name="Korzhanova M."/>
            <person name="Belova V."/>
            <person name="Korostin D."/>
        </authorList>
    </citation>
    <scope>NUCLEOTIDE SEQUENCE</scope>
    <source>
        <strain evidence="10">ASD5510</strain>
    </source>
</reference>
<dbReference type="EC" id="2.7.1.144" evidence="7"/>
<keyword evidence="7" id="KW-0423">Lactose metabolism</keyword>
<keyword evidence="3 7" id="KW-0547">Nucleotide-binding</keyword>
<evidence type="ECO:0000259" key="9">
    <source>
        <dbReference type="Pfam" id="PF00294"/>
    </source>
</evidence>
<evidence type="ECO:0000256" key="5">
    <source>
        <dbReference type="ARBA" id="ARBA00022840"/>
    </source>
</evidence>
<dbReference type="PANTHER" id="PTHR46566">
    <property type="entry name" value="1-PHOSPHOFRUCTOKINASE-RELATED"/>
    <property type="match status" value="1"/>
</dbReference>
<keyword evidence="2 7" id="KW-0808">Transferase</keyword>
<organism evidence="10 11">
    <name type="scientific">Hominibacterium faecale</name>
    <dbReference type="NCBI Taxonomy" id="2839743"/>
    <lineage>
        <taxon>Bacteria</taxon>
        <taxon>Bacillati</taxon>
        <taxon>Bacillota</taxon>
        <taxon>Clostridia</taxon>
        <taxon>Peptostreptococcales</taxon>
        <taxon>Anaerovoracaceae</taxon>
        <taxon>Hominibacterium</taxon>
    </lineage>
</organism>
<comment type="similarity">
    <text evidence="1">Belongs to the carbohydrate kinase pfkB family.</text>
</comment>
<comment type="pathway">
    <text evidence="7">Carbohydrate metabolism; D-tagatose 6-phosphate degradation; D-glyceraldehyde 3-phosphate and glycerone phosphate from D-tagatose 6-phosphate: step 1/2.</text>
</comment>
<dbReference type="EMBL" id="JAOSHN010000009">
    <property type="protein sequence ID" value="MCU7380285.1"/>
    <property type="molecule type" value="Genomic_DNA"/>
</dbReference>
<dbReference type="InterPro" id="IPR017583">
    <property type="entry name" value="Tagatose/fructose_Pkinase"/>
</dbReference>
<dbReference type="GO" id="GO:0016052">
    <property type="term" value="P:carbohydrate catabolic process"/>
    <property type="evidence" value="ECO:0007669"/>
    <property type="project" value="UniProtKB-ARBA"/>
</dbReference>
<proteinExistence type="inferred from homology"/>
<dbReference type="SUPFAM" id="SSF53613">
    <property type="entry name" value="Ribokinase-like"/>
    <property type="match status" value="1"/>
</dbReference>
<evidence type="ECO:0000256" key="6">
    <source>
        <dbReference type="ARBA" id="ARBA00047745"/>
    </source>
</evidence>
<dbReference type="PIRSF" id="PIRSF000535">
    <property type="entry name" value="1PFK/6PFK/LacC"/>
    <property type="match status" value="1"/>
</dbReference>
<dbReference type="RefSeq" id="WP_148395371.1">
    <property type="nucleotide sequence ID" value="NZ_JAOSHN010000009.1"/>
</dbReference>
<dbReference type="InterPro" id="IPR011611">
    <property type="entry name" value="PfkB_dom"/>
</dbReference>
<comment type="catalytic activity">
    <reaction evidence="6 8">
        <text>beta-D-fructose 1-phosphate + ATP = beta-D-fructose 1,6-bisphosphate + ADP + H(+)</text>
        <dbReference type="Rhea" id="RHEA:14213"/>
        <dbReference type="ChEBI" id="CHEBI:15378"/>
        <dbReference type="ChEBI" id="CHEBI:30616"/>
        <dbReference type="ChEBI" id="CHEBI:32966"/>
        <dbReference type="ChEBI" id="CHEBI:138881"/>
        <dbReference type="ChEBI" id="CHEBI:456216"/>
        <dbReference type="EC" id="2.7.1.56"/>
    </reaction>
</comment>
<comment type="caution">
    <text evidence="10">The sequence shown here is derived from an EMBL/GenBank/DDBJ whole genome shotgun (WGS) entry which is preliminary data.</text>
</comment>
<comment type="similarity">
    <text evidence="7">Belongs to the carbohydrate kinase PfkB family. LacC subfamily.</text>
</comment>
<dbReference type="GO" id="GO:0044281">
    <property type="term" value="P:small molecule metabolic process"/>
    <property type="evidence" value="ECO:0007669"/>
    <property type="project" value="UniProtKB-ARBA"/>
</dbReference>
<evidence type="ECO:0000256" key="4">
    <source>
        <dbReference type="ARBA" id="ARBA00022777"/>
    </source>
</evidence>
<gene>
    <name evidence="10" type="primary">pfkB</name>
    <name evidence="10" type="ORF">OBO34_18305</name>
</gene>
<dbReference type="GO" id="GO:0005988">
    <property type="term" value="P:lactose metabolic process"/>
    <property type="evidence" value="ECO:0007669"/>
    <property type="project" value="UniProtKB-KW"/>
</dbReference>
<protein>
    <recommendedName>
        <fullName evidence="7">Tagatose-6-phosphate kinase</fullName>
        <ecNumber evidence="7">2.7.1.144</ecNumber>
    </recommendedName>
</protein>
<evidence type="ECO:0000256" key="1">
    <source>
        <dbReference type="ARBA" id="ARBA00005380"/>
    </source>
</evidence>
<sequence>MIYTVTFSPAIDYIIHMDALTQGEINRSKRETCHFGGKGINVSVMLERLGVRNTAMGFISGFTGRALEESLWKAGIDTDFVYLDEGITRINIKIKTDQETEINTQGASISHEKLKELFLKLDALKEGDILIVSGSAPSTIPEGSYETMLDRLEGKGIRLVIDTTGPLLKKLLKYRPFLVKPNKKELEELEGSKIRSDQALEDRAGALQKQGARNVLVSLGAEGAYLLSEDTRAYRMQSHSVSVVNTVGAGDSMVAGFLAGYLKTGDYPFALRLGLAAGSATACSEGLASLEKIKRFMNPFDRLDLGR</sequence>
<comment type="catalytic activity">
    <reaction evidence="7">
        <text>D-tagatofuranose 6-phosphate + ATP = D-tagatofuranose 1,6-bisphosphate + ADP + H(+)</text>
        <dbReference type="Rhea" id="RHEA:12420"/>
        <dbReference type="ChEBI" id="CHEBI:15378"/>
        <dbReference type="ChEBI" id="CHEBI:30616"/>
        <dbReference type="ChEBI" id="CHEBI:58694"/>
        <dbReference type="ChEBI" id="CHEBI:58695"/>
        <dbReference type="ChEBI" id="CHEBI:456216"/>
        <dbReference type="EC" id="2.7.1.144"/>
    </reaction>
</comment>
<evidence type="ECO:0000256" key="7">
    <source>
        <dbReference type="PIRNR" id="PIRNR000535"/>
    </source>
</evidence>
<dbReference type="GO" id="GO:0005524">
    <property type="term" value="F:ATP binding"/>
    <property type="evidence" value="ECO:0007669"/>
    <property type="project" value="UniProtKB-UniRule"/>
</dbReference>
<dbReference type="AlphaFoldDB" id="A0A9J6QXT4"/>
<dbReference type="GO" id="GO:0009024">
    <property type="term" value="F:tagatose-6-phosphate kinase activity"/>
    <property type="evidence" value="ECO:0007669"/>
    <property type="project" value="UniProtKB-EC"/>
</dbReference>
<dbReference type="FunFam" id="3.40.1190.20:FF:000001">
    <property type="entry name" value="Phosphofructokinase"/>
    <property type="match status" value="1"/>
</dbReference>
<dbReference type="Pfam" id="PF00294">
    <property type="entry name" value="PfkB"/>
    <property type="match status" value="1"/>
</dbReference>
<dbReference type="Gene3D" id="3.40.1190.20">
    <property type="match status" value="1"/>
</dbReference>
<accession>A0A9J6QXT4</accession>
<keyword evidence="11" id="KW-1185">Reference proteome</keyword>
<evidence type="ECO:0000313" key="10">
    <source>
        <dbReference type="EMBL" id="MCU7380285.1"/>
    </source>
</evidence>
<dbReference type="NCBIfam" id="TIGR03828">
    <property type="entry name" value="pfkB"/>
    <property type="match status" value="1"/>
</dbReference>
<dbReference type="InterPro" id="IPR029056">
    <property type="entry name" value="Ribokinase-like"/>
</dbReference>
<dbReference type="GO" id="GO:0005829">
    <property type="term" value="C:cytosol"/>
    <property type="evidence" value="ECO:0007669"/>
    <property type="project" value="TreeGrafter"/>
</dbReference>
<keyword evidence="4 8" id="KW-0418">Kinase</keyword>
<dbReference type="GO" id="GO:0008662">
    <property type="term" value="F:1-phosphofructokinase activity"/>
    <property type="evidence" value="ECO:0007669"/>
    <property type="project" value="UniProtKB-UniRule"/>
</dbReference>
<dbReference type="NCBIfam" id="TIGR03168">
    <property type="entry name" value="1-PFK"/>
    <property type="match status" value="1"/>
</dbReference>
<feature type="domain" description="Carbohydrate kinase PfkB" evidence="9">
    <location>
        <begin position="9"/>
        <end position="289"/>
    </location>
</feature>
<dbReference type="PROSITE" id="PS00584">
    <property type="entry name" value="PFKB_KINASES_2"/>
    <property type="match status" value="1"/>
</dbReference>
<dbReference type="InterPro" id="IPR022463">
    <property type="entry name" value="1-PFruKinase"/>
</dbReference>
<keyword evidence="5 7" id="KW-0067">ATP-binding</keyword>
<dbReference type="PANTHER" id="PTHR46566:SF1">
    <property type="entry name" value="1-PHOSPHOFRUCTOKINASE"/>
    <property type="match status" value="1"/>
</dbReference>
<evidence type="ECO:0000313" key="11">
    <source>
        <dbReference type="Proteomes" id="UP001065549"/>
    </source>
</evidence>
<dbReference type="InterPro" id="IPR002173">
    <property type="entry name" value="Carboh/pur_kinase_PfkB_CS"/>
</dbReference>
<comment type="function">
    <text evidence="8">Catalyzes the ATP-dependent phosphorylation of fructose-l-phosphate to fructose-l,6-bisphosphate.</text>
</comment>